<comment type="caution">
    <text evidence="2">The sequence shown here is derived from an EMBL/GenBank/DDBJ whole genome shotgun (WGS) entry which is preliminary data.</text>
</comment>
<dbReference type="PROSITE" id="PS50082">
    <property type="entry name" value="WD_REPEATS_2"/>
    <property type="match status" value="1"/>
</dbReference>
<dbReference type="InterPro" id="IPR036322">
    <property type="entry name" value="WD40_repeat_dom_sf"/>
</dbReference>
<dbReference type="SMART" id="SM00320">
    <property type="entry name" value="WD40"/>
    <property type="match status" value="3"/>
</dbReference>
<dbReference type="OrthoDB" id="10251741at2759"/>
<keyword evidence="3" id="KW-1185">Reference proteome</keyword>
<evidence type="ECO:0000313" key="2">
    <source>
        <dbReference type="EMBL" id="ORZ30369.1"/>
    </source>
</evidence>
<organism evidence="2 3">
    <name type="scientific">Catenaria anguillulae PL171</name>
    <dbReference type="NCBI Taxonomy" id="765915"/>
    <lineage>
        <taxon>Eukaryota</taxon>
        <taxon>Fungi</taxon>
        <taxon>Fungi incertae sedis</taxon>
        <taxon>Blastocladiomycota</taxon>
        <taxon>Blastocladiomycetes</taxon>
        <taxon>Blastocladiales</taxon>
        <taxon>Catenariaceae</taxon>
        <taxon>Catenaria</taxon>
    </lineage>
</organism>
<dbReference type="AlphaFoldDB" id="A0A1Y2H753"/>
<dbReference type="STRING" id="765915.A0A1Y2H753"/>
<reference evidence="2 3" key="1">
    <citation type="submission" date="2016-07" db="EMBL/GenBank/DDBJ databases">
        <title>Pervasive Adenine N6-methylation of Active Genes in Fungi.</title>
        <authorList>
            <consortium name="DOE Joint Genome Institute"/>
            <person name="Mondo S.J."/>
            <person name="Dannebaum R.O."/>
            <person name="Kuo R.C."/>
            <person name="Labutti K."/>
            <person name="Haridas S."/>
            <person name="Kuo A."/>
            <person name="Salamov A."/>
            <person name="Ahrendt S.R."/>
            <person name="Lipzen A."/>
            <person name="Sullivan W."/>
            <person name="Andreopoulos W.B."/>
            <person name="Clum A."/>
            <person name="Lindquist E."/>
            <person name="Daum C."/>
            <person name="Ramamoorthy G.K."/>
            <person name="Gryganskyi A."/>
            <person name="Culley D."/>
            <person name="Magnuson J.K."/>
            <person name="James T.Y."/>
            <person name="O'Malley M.A."/>
            <person name="Stajich J.E."/>
            <person name="Spatafora J.W."/>
            <person name="Visel A."/>
            <person name="Grigoriev I.V."/>
        </authorList>
    </citation>
    <scope>NUCLEOTIDE SEQUENCE [LARGE SCALE GENOMIC DNA]</scope>
    <source>
        <strain evidence="2 3">PL171</strain>
    </source>
</reference>
<dbReference type="Gene3D" id="2.130.10.10">
    <property type="entry name" value="YVTN repeat-like/Quinoprotein amine dehydrogenase"/>
    <property type="match status" value="2"/>
</dbReference>
<dbReference type="Pfam" id="PF00400">
    <property type="entry name" value="WD40"/>
    <property type="match status" value="1"/>
</dbReference>
<evidence type="ECO:0000256" key="1">
    <source>
        <dbReference type="PROSITE-ProRule" id="PRU00221"/>
    </source>
</evidence>
<accession>A0A1Y2H753</accession>
<dbReference type="InterPro" id="IPR015943">
    <property type="entry name" value="WD40/YVTN_repeat-like_dom_sf"/>
</dbReference>
<name>A0A1Y2H753_9FUNG</name>
<feature type="repeat" description="WD" evidence="1">
    <location>
        <begin position="148"/>
        <end position="180"/>
    </location>
</feature>
<dbReference type="PANTHER" id="PTHR32215">
    <property type="entry name" value="CILIA- AND FLAGELLA-ASSOCIATED PROTEIN 57"/>
    <property type="match status" value="1"/>
</dbReference>
<gene>
    <name evidence="2" type="ORF">BCR44DRAFT_1313557</name>
</gene>
<evidence type="ECO:0000313" key="3">
    <source>
        <dbReference type="Proteomes" id="UP000193411"/>
    </source>
</evidence>
<dbReference type="Proteomes" id="UP000193411">
    <property type="component" value="Unassembled WGS sequence"/>
</dbReference>
<proteinExistence type="predicted"/>
<dbReference type="EMBL" id="MCFL01000086">
    <property type="protein sequence ID" value="ORZ30369.1"/>
    <property type="molecule type" value="Genomic_DNA"/>
</dbReference>
<protein>
    <submittedName>
        <fullName evidence="2">WD40-repeat-containing domain protein</fullName>
    </submittedName>
</protein>
<sequence>MRQFGSSKVEPKNYLTHCWLTESRVLASSTDGHLILFENGEPKVDVVNTHGPSGLHRDAFVILPTSRGFICGCQAGVLTVYDKTDEASYRKAREYSLPEDQASDVTNMALTPNEETLLITVRSSQMYSIAIGAGEVKLDDVRFESFAQPFHASAITGMDTCVRKPLVVTCSADRSVRVWNYMDATSELIKYFPEESSSVAFHPSGLYILVGFADKLRLMNLLIDDIRPFREFPVRGCRECRFSNGGQYFAAVHGNVILVYNTWTFECLGTLKGHKGKCAACRGPKTTRDSCLQAWKEPYTSGTSGDAARI</sequence>
<dbReference type="PANTHER" id="PTHR32215:SF0">
    <property type="entry name" value="CILIA- AND FLAGELLA-ASSOCIATED PROTEIN 57"/>
    <property type="match status" value="1"/>
</dbReference>
<dbReference type="InterPro" id="IPR052993">
    <property type="entry name" value="CFA-57"/>
</dbReference>
<dbReference type="SUPFAM" id="SSF50978">
    <property type="entry name" value="WD40 repeat-like"/>
    <property type="match status" value="1"/>
</dbReference>
<dbReference type="InterPro" id="IPR001680">
    <property type="entry name" value="WD40_rpt"/>
</dbReference>
<keyword evidence="1" id="KW-0853">WD repeat</keyword>